<dbReference type="Pfam" id="PF12867">
    <property type="entry name" value="DinB_2"/>
    <property type="match status" value="1"/>
</dbReference>
<dbReference type="Proteomes" id="UP000607559">
    <property type="component" value="Unassembled WGS sequence"/>
</dbReference>
<evidence type="ECO:0000313" key="2">
    <source>
        <dbReference type="EMBL" id="GGB11254.1"/>
    </source>
</evidence>
<dbReference type="AlphaFoldDB" id="A0A8J2UG69"/>
<dbReference type="InterPro" id="IPR024775">
    <property type="entry name" value="DinB-like"/>
</dbReference>
<organism evidence="2 3">
    <name type="scientific">Puia dinghuensis</name>
    <dbReference type="NCBI Taxonomy" id="1792502"/>
    <lineage>
        <taxon>Bacteria</taxon>
        <taxon>Pseudomonadati</taxon>
        <taxon>Bacteroidota</taxon>
        <taxon>Chitinophagia</taxon>
        <taxon>Chitinophagales</taxon>
        <taxon>Chitinophagaceae</taxon>
        <taxon>Puia</taxon>
    </lineage>
</organism>
<dbReference type="RefSeq" id="WP_188934734.1">
    <property type="nucleotide sequence ID" value="NZ_BMJC01000004.1"/>
</dbReference>
<evidence type="ECO:0000313" key="3">
    <source>
        <dbReference type="Proteomes" id="UP000607559"/>
    </source>
</evidence>
<dbReference type="SUPFAM" id="SSF109854">
    <property type="entry name" value="DinB/YfiT-like putative metalloenzymes"/>
    <property type="match status" value="1"/>
</dbReference>
<reference evidence="2" key="1">
    <citation type="journal article" date="2014" name="Int. J. Syst. Evol. Microbiol.">
        <title>Complete genome sequence of Corynebacterium casei LMG S-19264T (=DSM 44701T), isolated from a smear-ripened cheese.</title>
        <authorList>
            <consortium name="US DOE Joint Genome Institute (JGI-PGF)"/>
            <person name="Walter F."/>
            <person name="Albersmeier A."/>
            <person name="Kalinowski J."/>
            <person name="Ruckert C."/>
        </authorList>
    </citation>
    <scope>NUCLEOTIDE SEQUENCE</scope>
    <source>
        <strain evidence="2">CGMCC 1.15448</strain>
    </source>
</reference>
<name>A0A8J2UG69_9BACT</name>
<gene>
    <name evidence="2" type="ORF">GCM10011511_38560</name>
</gene>
<dbReference type="Gene3D" id="1.20.120.450">
    <property type="entry name" value="dinb family like domain"/>
    <property type="match status" value="1"/>
</dbReference>
<accession>A0A8J2UG69</accession>
<evidence type="ECO:0000259" key="1">
    <source>
        <dbReference type="Pfam" id="PF12867"/>
    </source>
</evidence>
<reference evidence="2" key="2">
    <citation type="submission" date="2020-09" db="EMBL/GenBank/DDBJ databases">
        <authorList>
            <person name="Sun Q."/>
            <person name="Zhou Y."/>
        </authorList>
    </citation>
    <scope>NUCLEOTIDE SEQUENCE</scope>
    <source>
        <strain evidence="2">CGMCC 1.15448</strain>
    </source>
</reference>
<dbReference type="EMBL" id="BMJC01000004">
    <property type="protein sequence ID" value="GGB11254.1"/>
    <property type="molecule type" value="Genomic_DNA"/>
</dbReference>
<sequence>MFLSASIRARLRYQHQTIRELIGHLTEQQLKRRINPDKWSAFENIAHLACYHPLFLHRIERIQREDTPSFESYVADTDPAFPGYVQQPLSGLLAGIDGHRQTILTLLEGMDEATLQRKGRHARYGLLTIPGWTEFFLLHEAHHLYTIFMLVQELQKDLAE</sequence>
<comment type="caution">
    <text evidence="2">The sequence shown here is derived from an EMBL/GenBank/DDBJ whole genome shotgun (WGS) entry which is preliminary data.</text>
</comment>
<proteinExistence type="predicted"/>
<dbReference type="InterPro" id="IPR034660">
    <property type="entry name" value="DinB/YfiT-like"/>
</dbReference>
<protein>
    <recommendedName>
        <fullName evidence="1">DinB-like domain-containing protein</fullName>
    </recommendedName>
</protein>
<feature type="domain" description="DinB-like" evidence="1">
    <location>
        <begin position="11"/>
        <end position="147"/>
    </location>
</feature>
<keyword evidence="3" id="KW-1185">Reference proteome</keyword>